<dbReference type="Gene3D" id="3.10.450.40">
    <property type="match status" value="1"/>
</dbReference>
<dbReference type="SUPFAM" id="SSF160719">
    <property type="entry name" value="gpW/gp25-like"/>
    <property type="match status" value="1"/>
</dbReference>
<accession>A0ABD5BQ01</accession>
<organism evidence="2 3">
    <name type="scientific">Serratia marcescens</name>
    <dbReference type="NCBI Taxonomy" id="615"/>
    <lineage>
        <taxon>Bacteria</taxon>
        <taxon>Pseudomonadati</taxon>
        <taxon>Pseudomonadota</taxon>
        <taxon>Gammaproteobacteria</taxon>
        <taxon>Enterobacterales</taxon>
        <taxon>Yersiniaceae</taxon>
        <taxon>Serratia</taxon>
    </lineage>
</organism>
<dbReference type="Proteomes" id="UP001234811">
    <property type="component" value="Unassembled WGS sequence"/>
</dbReference>
<dbReference type="EMBL" id="JAVIPQ010000435">
    <property type="protein sequence ID" value="MDQ9558872.1"/>
    <property type="molecule type" value="Genomic_DNA"/>
</dbReference>
<evidence type="ECO:0000259" key="1">
    <source>
        <dbReference type="Pfam" id="PF04965"/>
    </source>
</evidence>
<gene>
    <name evidence="2" type="ORF">RF091_25620</name>
</gene>
<comment type="caution">
    <text evidence="2">The sequence shown here is derived from an EMBL/GenBank/DDBJ whole genome shotgun (WGS) entry which is preliminary data.</text>
</comment>
<evidence type="ECO:0000313" key="2">
    <source>
        <dbReference type="EMBL" id="MDQ9558872.1"/>
    </source>
</evidence>
<feature type="domain" description="IraD/Gp25-like" evidence="1">
    <location>
        <begin position="21"/>
        <end position="95"/>
    </location>
</feature>
<proteinExistence type="predicted"/>
<sequence>MSTMKYLDMDMQAGGRLTDGQQLRQSIHDILLTPLGSRVMRRQYGSALFALLDKPNNPAIELQLISAACIALYQWEPRLTPTQITVSPAGESGRRLIVTGQQKEAMTVFTTEVPLS</sequence>
<dbReference type="Pfam" id="PF04965">
    <property type="entry name" value="GPW_gp25"/>
    <property type="match status" value="1"/>
</dbReference>
<dbReference type="InterPro" id="IPR007048">
    <property type="entry name" value="IraD/Gp25-like"/>
</dbReference>
<dbReference type="AlphaFoldDB" id="A0ABD5BQ01"/>
<dbReference type="RefSeq" id="WP_072271266.1">
    <property type="nucleotide sequence ID" value="NZ_CAMKIY010000008.1"/>
</dbReference>
<protein>
    <submittedName>
        <fullName evidence="2">GPW/gp25 family protein</fullName>
    </submittedName>
</protein>
<evidence type="ECO:0000313" key="3">
    <source>
        <dbReference type="Proteomes" id="UP001234811"/>
    </source>
</evidence>
<reference evidence="2 3" key="1">
    <citation type="submission" date="2023-07" db="EMBL/GenBank/DDBJ databases">
        <title>Pathogens genome sequencing project 196.</title>
        <authorList>
            <person name="Cao X."/>
        </authorList>
    </citation>
    <scope>NUCLEOTIDE SEQUENCE [LARGE SCALE GENOMIC DNA]</scope>
    <source>
        <strain evidence="2 3">SM41</strain>
    </source>
</reference>
<name>A0ABD5BQ01_SERMA</name>